<dbReference type="Gene3D" id="3.40.50.1820">
    <property type="entry name" value="alpha/beta hydrolase"/>
    <property type="match status" value="1"/>
</dbReference>
<dbReference type="InterPro" id="IPR029058">
    <property type="entry name" value="AB_hydrolase_fold"/>
</dbReference>
<proteinExistence type="inferred from homology"/>
<sequence>MRLLDALSAVLRPTESNDIGVPATLLVLLWLAIFAHVAVRLGLIGLYKLHYWCTARVPALTYQGNDIMLQIVRDCSLLRAPYHPTWYLFNGHLQTAMVAVEDAEPHVSYRRELFELSDGGVLSLDWVQTSSVTTNNEHNKPTILILHGLAGGSHEKYVRAGVVELVNHGWRVVVMNARGCGKTKLVTPKLFCAAYTQDVREVTAYLRKTHIPTSVLLGVGYSLGANILTKFVGEDGPTCQLTAAVAVGNPFCLTTASHHLMGSWLYRRTYNNIMTKNLIDVVFRQTNACEVFEDHPVVDLEHLRTATNLREYDDRFTRLVFGFDTVSDFYRQASSVHYIKHIAIPTLFVSAHDDPICVHQGIPYDDCAANPNVLLAVTHAGGHLGFYEGPARLPWSPAVVAEYCNAIYRLVAAGSLPAVVPAKAEDPATDDDMEVCSTASSSSATDDEAVVVRELPKRELSDPKLLDELTDAVTATLDDALDAVVEHATVDNLLVAGVATVAMYLFWRRK</sequence>
<keyword evidence="2" id="KW-1133">Transmembrane helix</keyword>
<evidence type="ECO:0000259" key="3">
    <source>
        <dbReference type="Pfam" id="PF00561"/>
    </source>
</evidence>
<dbReference type="PANTHER" id="PTHR10794">
    <property type="entry name" value="ABHYDROLASE DOMAIN-CONTAINING PROTEIN"/>
    <property type="match status" value="1"/>
</dbReference>
<accession>A0A1V9YZM0</accession>
<dbReference type="GO" id="GO:0008233">
    <property type="term" value="F:peptidase activity"/>
    <property type="evidence" value="ECO:0007669"/>
    <property type="project" value="UniProtKB-KW"/>
</dbReference>
<keyword evidence="2" id="KW-0812">Transmembrane</keyword>
<evidence type="ECO:0000256" key="2">
    <source>
        <dbReference type="SAM" id="Phobius"/>
    </source>
</evidence>
<dbReference type="SUPFAM" id="SSF53474">
    <property type="entry name" value="alpha/beta-Hydrolases"/>
    <property type="match status" value="1"/>
</dbReference>
<keyword evidence="4" id="KW-0645">Protease</keyword>
<evidence type="ECO:0000313" key="4">
    <source>
        <dbReference type="EMBL" id="OQR91097.1"/>
    </source>
</evidence>
<dbReference type="InterPro" id="IPR050960">
    <property type="entry name" value="AB_hydrolase_4_sf"/>
</dbReference>
<feature type="domain" description="AB hydrolase-1" evidence="3">
    <location>
        <begin position="141"/>
        <end position="390"/>
    </location>
</feature>
<comment type="similarity">
    <text evidence="1">Belongs to the AB hydrolase superfamily. AB hydrolase 4 family.</text>
</comment>
<comment type="caution">
    <text evidence="4">The sequence shown here is derived from an EMBL/GenBank/DDBJ whole genome shotgun (WGS) entry which is preliminary data.</text>
</comment>
<reference evidence="4 5" key="1">
    <citation type="journal article" date="2014" name="Genome Biol. Evol.">
        <title>The secreted proteins of Achlya hypogyna and Thraustotheca clavata identify the ancestral oomycete secretome and reveal gene acquisitions by horizontal gene transfer.</title>
        <authorList>
            <person name="Misner I."/>
            <person name="Blouin N."/>
            <person name="Leonard G."/>
            <person name="Richards T.A."/>
            <person name="Lane C.E."/>
        </authorList>
    </citation>
    <scope>NUCLEOTIDE SEQUENCE [LARGE SCALE GENOMIC DNA]</scope>
    <source>
        <strain evidence="4 5">ATCC 48635</strain>
    </source>
</reference>
<dbReference type="Proteomes" id="UP000243579">
    <property type="component" value="Unassembled WGS sequence"/>
</dbReference>
<name>A0A1V9YZM0_ACHHY</name>
<organism evidence="4 5">
    <name type="scientific">Achlya hypogyna</name>
    <name type="common">Oomycete</name>
    <name type="synonym">Protoachlya hypogyna</name>
    <dbReference type="NCBI Taxonomy" id="1202772"/>
    <lineage>
        <taxon>Eukaryota</taxon>
        <taxon>Sar</taxon>
        <taxon>Stramenopiles</taxon>
        <taxon>Oomycota</taxon>
        <taxon>Saprolegniomycetes</taxon>
        <taxon>Saprolegniales</taxon>
        <taxon>Achlyaceae</taxon>
        <taxon>Achlya</taxon>
    </lineage>
</organism>
<dbReference type="EMBL" id="JNBR01000557">
    <property type="protein sequence ID" value="OQR91097.1"/>
    <property type="molecule type" value="Genomic_DNA"/>
</dbReference>
<protein>
    <submittedName>
        <fullName evidence="4">Serine protease family S33</fullName>
    </submittedName>
</protein>
<dbReference type="OrthoDB" id="247542at2759"/>
<dbReference type="PANTHER" id="PTHR10794:SF84">
    <property type="entry name" value="ESTERASE_LIPASE_THIOESTERASE FAMILY PROTEIN"/>
    <property type="match status" value="1"/>
</dbReference>
<feature type="transmembrane region" description="Helical" evidence="2">
    <location>
        <begin position="26"/>
        <end position="47"/>
    </location>
</feature>
<dbReference type="GO" id="GO:0034338">
    <property type="term" value="F:short-chain carboxylesterase activity"/>
    <property type="evidence" value="ECO:0007669"/>
    <property type="project" value="TreeGrafter"/>
</dbReference>
<evidence type="ECO:0000256" key="1">
    <source>
        <dbReference type="ARBA" id="ARBA00010884"/>
    </source>
</evidence>
<dbReference type="Pfam" id="PF00561">
    <property type="entry name" value="Abhydrolase_1"/>
    <property type="match status" value="1"/>
</dbReference>
<dbReference type="GO" id="GO:0047372">
    <property type="term" value="F:monoacylglycerol lipase activity"/>
    <property type="evidence" value="ECO:0007669"/>
    <property type="project" value="TreeGrafter"/>
</dbReference>
<dbReference type="GO" id="GO:0006508">
    <property type="term" value="P:proteolysis"/>
    <property type="evidence" value="ECO:0007669"/>
    <property type="project" value="UniProtKB-KW"/>
</dbReference>
<keyword evidence="4" id="KW-0378">Hydrolase</keyword>
<dbReference type="STRING" id="1202772.A0A1V9YZM0"/>
<dbReference type="InterPro" id="IPR000073">
    <property type="entry name" value="AB_hydrolase_1"/>
</dbReference>
<keyword evidence="2" id="KW-0472">Membrane</keyword>
<keyword evidence="5" id="KW-1185">Reference proteome</keyword>
<evidence type="ECO:0000313" key="5">
    <source>
        <dbReference type="Proteomes" id="UP000243579"/>
    </source>
</evidence>
<gene>
    <name evidence="4" type="ORF">ACHHYP_04999</name>
</gene>
<dbReference type="AlphaFoldDB" id="A0A1V9YZM0"/>